<accession>A0ABR3CYP6</accession>
<dbReference type="EMBL" id="JAJVCZ030000001">
    <property type="protein sequence ID" value="KAL0264973.1"/>
    <property type="molecule type" value="Genomic_DNA"/>
</dbReference>
<dbReference type="RefSeq" id="XP_066637713.1">
    <property type="nucleotide sequence ID" value="XM_066772434.1"/>
</dbReference>
<name>A0ABR3CYP6_9PEZI</name>
<evidence type="ECO:0000313" key="1">
    <source>
        <dbReference type="EMBL" id="KAL0264973.1"/>
    </source>
</evidence>
<comment type="caution">
    <text evidence="1">The sequence shown here is derived from an EMBL/GenBank/DDBJ whole genome shotgun (WGS) entry which is preliminary data.</text>
</comment>
<keyword evidence="2" id="KW-1185">Reference proteome</keyword>
<gene>
    <name evidence="1" type="ORF">SLS55_000929</name>
</gene>
<organism evidence="1 2">
    <name type="scientific">Diplodia seriata</name>
    <dbReference type="NCBI Taxonomy" id="420778"/>
    <lineage>
        <taxon>Eukaryota</taxon>
        <taxon>Fungi</taxon>
        <taxon>Dikarya</taxon>
        <taxon>Ascomycota</taxon>
        <taxon>Pezizomycotina</taxon>
        <taxon>Dothideomycetes</taxon>
        <taxon>Dothideomycetes incertae sedis</taxon>
        <taxon>Botryosphaeriales</taxon>
        <taxon>Botryosphaeriaceae</taxon>
        <taxon>Diplodia</taxon>
    </lineage>
</organism>
<dbReference type="Proteomes" id="UP001430584">
    <property type="component" value="Unassembled WGS sequence"/>
</dbReference>
<reference evidence="1 2" key="1">
    <citation type="submission" date="2024-02" db="EMBL/GenBank/DDBJ databases">
        <title>De novo assembly and annotation of 12 fungi associated with fruit tree decline syndrome in Ontario, Canada.</title>
        <authorList>
            <person name="Sulman M."/>
            <person name="Ellouze W."/>
            <person name="Ilyukhin E."/>
        </authorList>
    </citation>
    <scope>NUCLEOTIDE SEQUENCE [LARGE SCALE GENOMIC DNA]</scope>
    <source>
        <strain evidence="1 2">FDS-637</strain>
    </source>
</reference>
<evidence type="ECO:0000313" key="2">
    <source>
        <dbReference type="Proteomes" id="UP001430584"/>
    </source>
</evidence>
<proteinExistence type="predicted"/>
<sequence length="171" mass="18419">MRRHIIRTYLEAFGLASRYSLSTAAADRGCYYDDAAPPRFRVYKQAYTTTTRNTDTNANTTTTGMSMIKGECGITAVLPSEAALVAVVGGMMLSFGNNLVTGGGGGGGEGDEDEEKVRMRGLVVRWWNGEWAGENPDLAIDGEDLGMGMALDVDGVVPVEERGVGEEEYYE</sequence>
<protein>
    <submittedName>
        <fullName evidence="1">Uncharacterized protein</fullName>
    </submittedName>
</protein>
<dbReference type="GeneID" id="92005014"/>